<evidence type="ECO:0000313" key="14">
    <source>
        <dbReference type="Proteomes" id="UP000278036"/>
    </source>
</evidence>
<dbReference type="InterPro" id="IPR017475">
    <property type="entry name" value="EPS_sugar_tfrase"/>
</dbReference>
<proteinExistence type="inferred from homology"/>
<evidence type="ECO:0000256" key="4">
    <source>
        <dbReference type="ARBA" id="ARBA00022692"/>
    </source>
</evidence>
<dbReference type="NCBIfam" id="TIGR03025">
    <property type="entry name" value="EPS_sugtrans"/>
    <property type="match status" value="1"/>
</dbReference>
<feature type="transmembrane region" description="Helical" evidence="9">
    <location>
        <begin position="38"/>
        <end position="58"/>
    </location>
</feature>
<dbReference type="AlphaFoldDB" id="A0A3A9JM58"/>
<keyword evidence="3 11" id="KW-0808">Transferase</keyword>
<keyword evidence="7" id="KW-0270">Exopolysaccharide synthesis</keyword>
<dbReference type="EMBL" id="RFLX01000001">
    <property type="protein sequence ID" value="RMI27204.1"/>
    <property type="molecule type" value="Genomic_DNA"/>
</dbReference>
<dbReference type="Gene3D" id="3.40.50.720">
    <property type="entry name" value="NAD(P)-binding Rossmann-like Domain"/>
    <property type="match status" value="1"/>
</dbReference>
<dbReference type="Pfam" id="PF02397">
    <property type="entry name" value="Bac_transf"/>
    <property type="match status" value="1"/>
</dbReference>
<gene>
    <name evidence="11" type="ORF">D6Z83_23835</name>
    <name evidence="12" type="ORF">EBE87_02210</name>
</gene>
<feature type="domain" description="S1-like" evidence="10">
    <location>
        <begin position="372"/>
        <end position="426"/>
    </location>
</feature>
<evidence type="ECO:0000256" key="5">
    <source>
        <dbReference type="ARBA" id="ARBA00022989"/>
    </source>
</evidence>
<dbReference type="GO" id="GO:0000271">
    <property type="term" value="P:polysaccharide biosynthetic process"/>
    <property type="evidence" value="ECO:0007669"/>
    <property type="project" value="UniProtKB-KW"/>
</dbReference>
<evidence type="ECO:0000259" key="10">
    <source>
        <dbReference type="PROSITE" id="PS50832"/>
    </source>
</evidence>
<comment type="caution">
    <text evidence="11">The sequence shown here is derived from an EMBL/GenBank/DDBJ whole genome shotgun (WGS) entry which is preliminary data.</text>
</comment>
<dbReference type="SUPFAM" id="SSF51735">
    <property type="entry name" value="NAD(P)-binding Rossmann-fold domains"/>
    <property type="match status" value="1"/>
</dbReference>
<evidence type="ECO:0000256" key="8">
    <source>
        <dbReference type="PROSITE-ProRule" id="PRU00181"/>
    </source>
</evidence>
<dbReference type="GO" id="GO:0003743">
    <property type="term" value="F:translation initiation factor activity"/>
    <property type="evidence" value="ECO:0007669"/>
    <property type="project" value="UniProtKB-UniRule"/>
</dbReference>
<dbReference type="GO" id="GO:0003723">
    <property type="term" value="F:RNA binding"/>
    <property type="evidence" value="ECO:0007669"/>
    <property type="project" value="InterPro"/>
</dbReference>
<dbReference type="PROSITE" id="PS50832">
    <property type="entry name" value="S1_IF1_TYPE"/>
    <property type="match status" value="1"/>
</dbReference>
<dbReference type="FunCoup" id="A0A3A9JM58">
    <property type="interactions" value="181"/>
</dbReference>
<dbReference type="GO" id="GO:0016020">
    <property type="term" value="C:membrane"/>
    <property type="evidence" value="ECO:0007669"/>
    <property type="project" value="UniProtKB-SubCell"/>
</dbReference>
<keyword evidence="5 9" id="KW-1133">Transmembrane helix</keyword>
<evidence type="ECO:0000256" key="7">
    <source>
        <dbReference type="ARBA" id="ARBA00023169"/>
    </source>
</evidence>
<name>A0A3A9JM58_9PROT</name>
<feature type="transmembrane region" description="Helical" evidence="9">
    <location>
        <begin position="103"/>
        <end position="125"/>
    </location>
</feature>
<keyword evidence="8" id="KW-0648">Protein biosynthesis</keyword>
<dbReference type="EMBL" id="RAQU01000236">
    <property type="protein sequence ID" value="RKK01658.1"/>
    <property type="molecule type" value="Genomic_DNA"/>
</dbReference>
<evidence type="ECO:0000256" key="6">
    <source>
        <dbReference type="ARBA" id="ARBA00023136"/>
    </source>
</evidence>
<dbReference type="PANTHER" id="PTHR30576:SF0">
    <property type="entry name" value="UNDECAPRENYL-PHOSPHATE N-ACETYLGALACTOSAMINYL 1-PHOSPHATE TRANSFERASE-RELATED"/>
    <property type="match status" value="1"/>
</dbReference>
<dbReference type="Pfam" id="PF13727">
    <property type="entry name" value="CoA_binding_3"/>
    <property type="match status" value="1"/>
</dbReference>
<evidence type="ECO:0000256" key="9">
    <source>
        <dbReference type="SAM" id="Phobius"/>
    </source>
</evidence>
<dbReference type="GO" id="GO:0016780">
    <property type="term" value="F:phosphotransferase activity, for other substituted phosphate groups"/>
    <property type="evidence" value="ECO:0007669"/>
    <property type="project" value="TreeGrafter"/>
</dbReference>
<reference evidence="11 14" key="1">
    <citation type="submission" date="2018-09" db="EMBL/GenBank/DDBJ databases">
        <title>Roseomonas sp. nov., isolated from feces of Tibetan antelopes in the Qinghai-Tibet plateau, China.</title>
        <authorList>
            <person name="Tian Z."/>
        </authorList>
    </citation>
    <scope>NUCLEOTIDE SEQUENCE [LARGE SCALE GENOMIC DNA]</scope>
    <source>
        <strain evidence="12 13">Z23</strain>
        <strain evidence="11 14">Z24</strain>
    </source>
</reference>
<dbReference type="InterPro" id="IPR003362">
    <property type="entry name" value="Bact_transf"/>
</dbReference>
<evidence type="ECO:0000256" key="1">
    <source>
        <dbReference type="ARBA" id="ARBA00004141"/>
    </source>
</evidence>
<accession>A0A3A9JM58</accession>
<comment type="subcellular location">
    <subcellularLocation>
        <location evidence="1">Membrane</location>
        <topology evidence="1">Multi-pass membrane protein</topology>
    </subcellularLocation>
</comment>
<dbReference type="Proteomes" id="UP000274097">
    <property type="component" value="Unassembled WGS sequence"/>
</dbReference>
<dbReference type="PANTHER" id="PTHR30576">
    <property type="entry name" value="COLANIC BIOSYNTHESIS UDP-GLUCOSE LIPID CARRIER TRANSFERASE"/>
    <property type="match status" value="1"/>
</dbReference>
<keyword evidence="8" id="KW-0396">Initiation factor</keyword>
<dbReference type="InterPro" id="IPR006196">
    <property type="entry name" value="RNA-binding_domain_S1_IF1"/>
</dbReference>
<feature type="transmembrane region" description="Helical" evidence="9">
    <location>
        <begin position="137"/>
        <end position="157"/>
    </location>
</feature>
<dbReference type="RefSeq" id="WP_120640666.1">
    <property type="nucleotide sequence ID" value="NZ_RAQU01000236.1"/>
</dbReference>
<evidence type="ECO:0000313" key="12">
    <source>
        <dbReference type="EMBL" id="RMI27204.1"/>
    </source>
</evidence>
<evidence type="ECO:0000256" key="2">
    <source>
        <dbReference type="ARBA" id="ARBA00006464"/>
    </source>
</evidence>
<keyword evidence="6 9" id="KW-0472">Membrane</keyword>
<comment type="similarity">
    <text evidence="2">Belongs to the bacterial sugar transferase family.</text>
</comment>
<evidence type="ECO:0000256" key="3">
    <source>
        <dbReference type="ARBA" id="ARBA00022679"/>
    </source>
</evidence>
<dbReference type="Proteomes" id="UP000278036">
    <property type="component" value="Unassembled WGS sequence"/>
</dbReference>
<evidence type="ECO:0000313" key="13">
    <source>
        <dbReference type="Proteomes" id="UP000274097"/>
    </source>
</evidence>
<feature type="transmembrane region" description="Helical" evidence="9">
    <location>
        <begin position="302"/>
        <end position="323"/>
    </location>
</feature>
<organism evidence="11 14">
    <name type="scientific">Teichococcus wenyumeiae</name>
    <dbReference type="NCBI Taxonomy" id="2478470"/>
    <lineage>
        <taxon>Bacteria</taxon>
        <taxon>Pseudomonadati</taxon>
        <taxon>Pseudomonadota</taxon>
        <taxon>Alphaproteobacteria</taxon>
        <taxon>Acetobacterales</taxon>
        <taxon>Roseomonadaceae</taxon>
        <taxon>Roseomonas</taxon>
    </lineage>
</organism>
<dbReference type="InParanoid" id="A0A3A9JM58"/>
<sequence length="492" mass="54200">MNKPLSRHALPAFPAASSLPPEERPSTFRWTHGLLNRLVRASDVAMIVLAALLAPLFWPQPLDWSQQAVVVLAEIWAFLAVLGRVGAYRVENYTTFWKQLGHLLAGAAGAAVVALLVLAAFLPGFGLTEDWLLSWQALQFLLLLGNRQFQHVMIRLVERRHLLRRKTVVIGANPVGEAALRELAGAAGYEVVGLYRSTSDDPAVASLAGLPVSGRVEDLAAYAQHHTIDLIVLAQGWDKAPEIFRLMAAVEWIAADVVIPFEEAGVRPSFARIAPVAGLSTLQVMYRPFKGSQGIVKAAEDYAVAGLALLVLSPLLLLVALAIRLDSPGPVFFRQPRTGIGQNSFSIFKFRTMTVDPSDDGSVGTNSRHNPRITRVGGILRKLSIDEIPQLINVLRGEMSIVGPRPYVANMLVGQERFADMVRRYATRHRIKPGLTGYAQANGMRSNALRDPENARKSVEMDIYYITHWSLWLDIRIMVRTIFVGLTGKNVF</sequence>
<feature type="transmembrane region" description="Helical" evidence="9">
    <location>
        <begin position="64"/>
        <end position="82"/>
    </location>
</feature>
<evidence type="ECO:0000313" key="11">
    <source>
        <dbReference type="EMBL" id="RKK01658.1"/>
    </source>
</evidence>
<keyword evidence="13" id="KW-1185">Reference proteome</keyword>
<protein>
    <submittedName>
        <fullName evidence="11">Exopolysaccharide biosynthesis polyprenyl glycosylphosphotransferase</fullName>
    </submittedName>
</protein>
<dbReference type="OrthoDB" id="9808602at2"/>
<dbReference type="InterPro" id="IPR036291">
    <property type="entry name" value="NAD(P)-bd_dom_sf"/>
</dbReference>
<keyword evidence="4 9" id="KW-0812">Transmembrane</keyword>